<evidence type="ECO:0000256" key="4">
    <source>
        <dbReference type="ARBA" id="ARBA00022723"/>
    </source>
</evidence>
<comment type="similarity">
    <text evidence="3">Belongs to the DEAD box helicase family. DEAH subfamily. DDX11/CHL1 sub-subfamily.</text>
</comment>
<dbReference type="InterPro" id="IPR014013">
    <property type="entry name" value="Helic_SF1/SF2_ATP-bd_DinG/Rad3"/>
</dbReference>
<keyword evidence="10" id="KW-0411">Iron-sulfur</keyword>
<dbReference type="GO" id="GO:0051536">
    <property type="term" value="F:iron-sulfur cluster binding"/>
    <property type="evidence" value="ECO:0007669"/>
    <property type="project" value="UniProtKB-KW"/>
</dbReference>
<dbReference type="SMART" id="SM00491">
    <property type="entry name" value="HELICc2"/>
    <property type="match status" value="1"/>
</dbReference>
<evidence type="ECO:0000256" key="1">
    <source>
        <dbReference type="ARBA" id="ARBA00001966"/>
    </source>
</evidence>
<dbReference type="PANTHER" id="PTHR11472:SF41">
    <property type="entry name" value="ATP-DEPENDENT DNA HELICASE DDX11-RELATED"/>
    <property type="match status" value="1"/>
</dbReference>
<dbReference type="GO" id="GO:0034085">
    <property type="term" value="P:establishment of sister chromatid cohesion"/>
    <property type="evidence" value="ECO:0007669"/>
    <property type="project" value="TreeGrafter"/>
</dbReference>
<dbReference type="GO" id="GO:0005634">
    <property type="term" value="C:nucleus"/>
    <property type="evidence" value="ECO:0007669"/>
    <property type="project" value="UniProtKB-SubCell"/>
</dbReference>
<gene>
    <name evidence="17" type="ORF">Plil01_000533400</name>
</gene>
<keyword evidence="9" id="KW-0408">Iron</keyword>
<dbReference type="OrthoDB" id="267079at2759"/>
<dbReference type="CDD" id="cd18788">
    <property type="entry name" value="SF2_C_XPD"/>
    <property type="match status" value="1"/>
</dbReference>
<dbReference type="InterPro" id="IPR013020">
    <property type="entry name" value="Rad3/Chl1-like"/>
</dbReference>
<evidence type="ECO:0000256" key="7">
    <source>
        <dbReference type="ARBA" id="ARBA00022806"/>
    </source>
</evidence>
<dbReference type="SMART" id="SM00488">
    <property type="entry name" value="DEXDc2"/>
    <property type="match status" value="1"/>
</dbReference>
<name>A0A9W6WTE0_9STRA</name>
<evidence type="ECO:0000256" key="12">
    <source>
        <dbReference type="ARBA" id="ARBA00023235"/>
    </source>
</evidence>
<dbReference type="InterPro" id="IPR010614">
    <property type="entry name" value="RAD3-like_helicase_DEAD"/>
</dbReference>
<comment type="cofactor">
    <cofactor evidence="1">
        <name>[4Fe-4S] cluster</name>
        <dbReference type="ChEBI" id="CHEBI:49883"/>
    </cofactor>
</comment>
<feature type="domain" description="Helicase ATP-binding" evidence="16">
    <location>
        <begin position="30"/>
        <end position="438"/>
    </location>
</feature>
<keyword evidence="5" id="KW-0547">Nucleotide-binding</keyword>
<dbReference type="SUPFAM" id="SSF52540">
    <property type="entry name" value="P-loop containing nucleoside triphosphate hydrolases"/>
    <property type="match status" value="1"/>
</dbReference>
<organism evidence="17 18">
    <name type="scientific">Phytophthora lilii</name>
    <dbReference type="NCBI Taxonomy" id="2077276"/>
    <lineage>
        <taxon>Eukaryota</taxon>
        <taxon>Sar</taxon>
        <taxon>Stramenopiles</taxon>
        <taxon>Oomycota</taxon>
        <taxon>Peronosporomycetes</taxon>
        <taxon>Peronosporales</taxon>
        <taxon>Peronosporaceae</taxon>
        <taxon>Phytophthora</taxon>
    </lineage>
</organism>
<dbReference type="PROSITE" id="PS51193">
    <property type="entry name" value="HELICASE_ATP_BIND_2"/>
    <property type="match status" value="1"/>
</dbReference>
<sequence>MVETDRNAFRNDMDRAAMAQAAAASADAMDGAFFSFPYEPYSIQLELMRQLWDTLERGHCGIFESPTGTGKSISLICGALTWLTKHTDEYGLLQAPDVADTLDAKTEEAGASKKSVEPSWLDDFEQKNADREVRYRQQMAKEALAGIEKLRLEPEANTKKRKMGIAYNHKERKRVHQSSKSKESKQDKDDGDEHLVDAYDSDRSRRQSIDSEEEEAGTNGRFGEEKPNFGVVKIIYCSRTHSQISQFVREIRKTVFAEHIRVVSLGSRKNLCTNPNVTKLGSDLRMTDKCLDMMQGSKSKDGKKVGKCPFYEKELLGHYKDYALAHVHDIEDLHTLGEEMSICSYYGTRESVPLAQIVTVPYSMLLSKDTRETLGIALEDNIVIFDEAHNIIDAINNTYKVEITSKQLVVARRSLWSYFTKYEKRFKGKNAFYIKQILAILECLTKFLRQLSKSAGKTASGSGDDDGSTGAQMMTINDFLFSARIDHFNMFKILEYLSESGLAKKLIGFVESTNASAAAAPPQPAITDDPDEGFESRHISPLRTVEALLKALTSAGGDGRILAQPHNATKSVEGLIRFILLNPVIHFQEIVKKSRSVILAGGTMQPVSTNFEGSGRLLLGRFHLANTPCLCCKVSQVIDQLFSSIPKEEVDLFSCGHVIPPENLLGFSLATGPSQKHLEFTYSRRGDMEALDELGRILLNLSRIVPGGMVVFFPSYRFEENAVHRWQTTKQFDQIQEKKAIFSEPKKSEELAEVLMQYSAACSRGNRNGSGAMLLSVVGGKMSEGINFSDDLARCVVMVGMPYPNARDAELVEKMEFLDKKNPGAGRQFYEGLCMKAVNQSIGTRVLFSQ</sequence>
<comment type="subcellular location">
    <subcellularLocation>
        <location evidence="2">Nucleus</location>
    </subcellularLocation>
</comment>
<dbReference type="GO" id="GO:0006139">
    <property type="term" value="P:nucleobase-containing compound metabolic process"/>
    <property type="evidence" value="ECO:0007669"/>
    <property type="project" value="InterPro"/>
</dbReference>
<feature type="compositionally biased region" description="Basic and acidic residues" evidence="15">
    <location>
        <begin position="180"/>
        <end position="209"/>
    </location>
</feature>
<dbReference type="Gene3D" id="3.40.50.300">
    <property type="entry name" value="P-loop containing nucleotide triphosphate hydrolases"/>
    <property type="match status" value="3"/>
</dbReference>
<evidence type="ECO:0000256" key="13">
    <source>
        <dbReference type="ARBA" id="ARBA00023242"/>
    </source>
</evidence>
<keyword evidence="11" id="KW-0238">DNA-binding</keyword>
<evidence type="ECO:0000256" key="14">
    <source>
        <dbReference type="ARBA" id="ARBA00023306"/>
    </source>
</evidence>
<evidence type="ECO:0000256" key="10">
    <source>
        <dbReference type="ARBA" id="ARBA00023014"/>
    </source>
</evidence>
<evidence type="ECO:0000259" key="16">
    <source>
        <dbReference type="PROSITE" id="PS51193"/>
    </source>
</evidence>
<dbReference type="GO" id="GO:0046872">
    <property type="term" value="F:metal ion binding"/>
    <property type="evidence" value="ECO:0007669"/>
    <property type="project" value="UniProtKB-KW"/>
</dbReference>
<keyword evidence="14" id="KW-0131">Cell cycle</keyword>
<evidence type="ECO:0000313" key="18">
    <source>
        <dbReference type="Proteomes" id="UP001165083"/>
    </source>
</evidence>
<evidence type="ECO:0000256" key="11">
    <source>
        <dbReference type="ARBA" id="ARBA00023125"/>
    </source>
</evidence>
<keyword evidence="4" id="KW-0479">Metal-binding</keyword>
<dbReference type="GO" id="GO:0003677">
    <property type="term" value="F:DNA binding"/>
    <property type="evidence" value="ECO:0007669"/>
    <property type="project" value="UniProtKB-KW"/>
</dbReference>
<dbReference type="InterPro" id="IPR045028">
    <property type="entry name" value="DinG/Rad3-like"/>
</dbReference>
<evidence type="ECO:0000256" key="15">
    <source>
        <dbReference type="SAM" id="MobiDB-lite"/>
    </source>
</evidence>
<dbReference type="InterPro" id="IPR027417">
    <property type="entry name" value="P-loop_NTPase"/>
</dbReference>
<keyword evidence="8" id="KW-0067">ATP-binding</keyword>
<reference evidence="17" key="1">
    <citation type="submission" date="2023-04" db="EMBL/GenBank/DDBJ databases">
        <title>Phytophthora lilii NBRC 32176.</title>
        <authorList>
            <person name="Ichikawa N."/>
            <person name="Sato H."/>
            <person name="Tonouchi N."/>
        </authorList>
    </citation>
    <scope>NUCLEOTIDE SEQUENCE</scope>
    <source>
        <strain evidence="17">NBRC 32176</strain>
    </source>
</reference>
<dbReference type="EMBL" id="BSXW01000224">
    <property type="protein sequence ID" value="GMF15490.1"/>
    <property type="molecule type" value="Genomic_DNA"/>
</dbReference>
<evidence type="ECO:0000256" key="6">
    <source>
        <dbReference type="ARBA" id="ARBA00022801"/>
    </source>
</evidence>
<dbReference type="Pfam" id="PF13307">
    <property type="entry name" value="Helicase_C_2"/>
    <property type="match status" value="1"/>
</dbReference>
<keyword evidence="6" id="KW-0378">Hydrolase</keyword>
<dbReference type="AlphaFoldDB" id="A0A9W6WTE0"/>
<evidence type="ECO:0000256" key="5">
    <source>
        <dbReference type="ARBA" id="ARBA00022741"/>
    </source>
</evidence>
<evidence type="ECO:0000256" key="9">
    <source>
        <dbReference type="ARBA" id="ARBA00023004"/>
    </source>
</evidence>
<dbReference type="FunFam" id="3.40.50.300:FF:001968">
    <property type="entry name" value="ATP-dependent DNA helicase CHL1"/>
    <property type="match status" value="1"/>
</dbReference>
<keyword evidence="7" id="KW-0347">Helicase</keyword>
<protein>
    <submittedName>
        <fullName evidence="17">Unnamed protein product</fullName>
    </submittedName>
</protein>
<accession>A0A9W6WTE0</accession>
<evidence type="ECO:0000256" key="3">
    <source>
        <dbReference type="ARBA" id="ARBA00008435"/>
    </source>
</evidence>
<feature type="region of interest" description="Disordered" evidence="15">
    <location>
        <begin position="158"/>
        <end position="223"/>
    </location>
</feature>
<dbReference type="InterPro" id="IPR006555">
    <property type="entry name" value="ATP-dep_Helicase_C"/>
</dbReference>
<dbReference type="GO" id="GO:0003678">
    <property type="term" value="F:DNA helicase activity"/>
    <property type="evidence" value="ECO:0007669"/>
    <property type="project" value="InterPro"/>
</dbReference>
<keyword evidence="13" id="KW-0539">Nucleus</keyword>
<dbReference type="GO" id="GO:0005524">
    <property type="term" value="F:ATP binding"/>
    <property type="evidence" value="ECO:0007669"/>
    <property type="project" value="UniProtKB-KW"/>
</dbReference>
<comment type="caution">
    <text evidence="17">The sequence shown here is derived from an EMBL/GenBank/DDBJ whole genome shotgun (WGS) entry which is preliminary data.</text>
</comment>
<evidence type="ECO:0000256" key="8">
    <source>
        <dbReference type="ARBA" id="ARBA00022840"/>
    </source>
</evidence>
<dbReference type="GO" id="GO:0016818">
    <property type="term" value="F:hydrolase activity, acting on acid anhydrides, in phosphorus-containing anhydrides"/>
    <property type="evidence" value="ECO:0007669"/>
    <property type="project" value="InterPro"/>
</dbReference>
<evidence type="ECO:0000256" key="2">
    <source>
        <dbReference type="ARBA" id="ARBA00004123"/>
    </source>
</evidence>
<dbReference type="Proteomes" id="UP001165083">
    <property type="component" value="Unassembled WGS sequence"/>
</dbReference>
<keyword evidence="12" id="KW-0413">Isomerase</keyword>
<dbReference type="NCBIfam" id="TIGR00604">
    <property type="entry name" value="rad3"/>
    <property type="match status" value="1"/>
</dbReference>
<keyword evidence="18" id="KW-1185">Reference proteome</keyword>
<dbReference type="InterPro" id="IPR006554">
    <property type="entry name" value="Helicase-like_DEXD_c2"/>
</dbReference>
<dbReference type="Pfam" id="PF06733">
    <property type="entry name" value="DEAD_2"/>
    <property type="match status" value="1"/>
</dbReference>
<proteinExistence type="inferred from homology"/>
<dbReference type="PANTHER" id="PTHR11472">
    <property type="entry name" value="DNA REPAIR DEAD HELICASE RAD3/XP-D SUBFAMILY MEMBER"/>
    <property type="match status" value="1"/>
</dbReference>
<evidence type="ECO:0000313" key="17">
    <source>
        <dbReference type="EMBL" id="GMF15490.1"/>
    </source>
</evidence>
<feature type="compositionally biased region" description="Basic residues" evidence="15">
    <location>
        <begin position="170"/>
        <end position="179"/>
    </location>
</feature>